<dbReference type="Pfam" id="PF13416">
    <property type="entry name" value="SBP_bac_8"/>
    <property type="match status" value="1"/>
</dbReference>
<dbReference type="RefSeq" id="WP_078925365.1">
    <property type="nucleotide sequence ID" value="NZ_FUXB01000004.1"/>
</dbReference>
<proteinExistence type="inferred from homology"/>
<dbReference type="GO" id="GO:1901982">
    <property type="term" value="F:maltose binding"/>
    <property type="evidence" value="ECO:0007669"/>
    <property type="project" value="TreeGrafter"/>
</dbReference>
<keyword evidence="2 5" id="KW-0813">Transport</keyword>
<reference evidence="7" key="1">
    <citation type="submission" date="2017-02" db="EMBL/GenBank/DDBJ databases">
        <authorList>
            <person name="Varghese N."/>
            <person name="Submissions S."/>
        </authorList>
    </citation>
    <scope>NUCLEOTIDE SEQUENCE [LARGE SCALE GENOMIC DNA]</scope>
    <source>
        <strain evidence="7">DSM 19608</strain>
    </source>
</reference>
<dbReference type="InterPro" id="IPR006059">
    <property type="entry name" value="SBP"/>
</dbReference>
<sequence length="412" mass="44934">MKKRTLIKAMNAALIAGCTFSSLNVVAAGKLLVWEDIQKSAGNAQATKAFEQQYDVKITVQELPYGGQVESLRMDGPAGTGPDVINLPHDQIGSAVVQGLLVPLKVDQTILDTFTESAVDALTYQGQLYGLPKAVETLVMVYNKDLMPELPKTMEEIYQASKQSRAQGNYGLLAKWDEIYYTYGILKAMGGDVFGKNPDGSYDSKTILLNTEGAVKGGEYVEKFFKEAIFPRGIIGDSGLNAIDSLFTSQKATMVQTGPWSFQPYKEAGINYGVAPLPLLPNGEHMGSFMGVKSYSVSSYSKNKELAQKYIEFINNYDNSKRRFELTGEVPAVKALIDDPIIKDNEGARAVAIQAEFATPMPSIPEMNEVWGPANSALQLIATGKQKPKEALDSAVEAIQMQIEANHAMMGW</sequence>
<keyword evidence="3 5" id="KW-0762">Sugar transport</keyword>
<keyword evidence="5" id="KW-0574">Periplasm</keyword>
<dbReference type="AlphaFoldDB" id="A0A1T4MHL1"/>
<keyword evidence="4 5" id="KW-0732">Signal</keyword>
<gene>
    <name evidence="6" type="ORF">SAMN02745782_00984</name>
</gene>
<name>A0A1T4MHL1_VIBCI</name>
<keyword evidence="7" id="KW-1185">Reference proteome</keyword>
<dbReference type="Proteomes" id="UP000190834">
    <property type="component" value="Unassembled WGS sequence"/>
</dbReference>
<feature type="signal peptide" evidence="5">
    <location>
        <begin position="1"/>
        <end position="27"/>
    </location>
</feature>
<evidence type="ECO:0000313" key="6">
    <source>
        <dbReference type="EMBL" id="SJZ66341.1"/>
    </source>
</evidence>
<protein>
    <recommendedName>
        <fullName evidence="5">Maltodextrin-binding protein</fullName>
    </recommendedName>
</protein>
<evidence type="ECO:0000256" key="1">
    <source>
        <dbReference type="ARBA" id="ARBA00008520"/>
    </source>
</evidence>
<dbReference type="GO" id="GO:0042956">
    <property type="term" value="P:maltodextrin transmembrane transport"/>
    <property type="evidence" value="ECO:0007669"/>
    <property type="project" value="TreeGrafter"/>
</dbReference>
<evidence type="ECO:0000256" key="5">
    <source>
        <dbReference type="RuleBase" id="RU365005"/>
    </source>
</evidence>
<dbReference type="GO" id="GO:0042597">
    <property type="term" value="C:periplasmic space"/>
    <property type="evidence" value="ECO:0007669"/>
    <property type="project" value="UniProtKB-SubCell"/>
</dbReference>
<evidence type="ECO:0000256" key="4">
    <source>
        <dbReference type="ARBA" id="ARBA00022729"/>
    </source>
</evidence>
<comment type="similarity">
    <text evidence="1 5">Belongs to the bacterial solute-binding protein 1 family.</text>
</comment>
<dbReference type="SUPFAM" id="SSF53850">
    <property type="entry name" value="Periplasmic binding protein-like II"/>
    <property type="match status" value="1"/>
</dbReference>
<dbReference type="STRING" id="1123491.SAMN02745782_00984"/>
<dbReference type="GO" id="GO:0015768">
    <property type="term" value="P:maltose transport"/>
    <property type="evidence" value="ECO:0007669"/>
    <property type="project" value="TreeGrafter"/>
</dbReference>
<dbReference type="PRINTS" id="PR00181">
    <property type="entry name" value="MALTOSEBP"/>
</dbReference>
<dbReference type="OrthoDB" id="9805950at2"/>
<dbReference type="GeneID" id="70583054"/>
<dbReference type="GO" id="GO:0015144">
    <property type="term" value="F:carbohydrate transmembrane transporter activity"/>
    <property type="evidence" value="ECO:0007669"/>
    <property type="project" value="InterPro"/>
</dbReference>
<comment type="subcellular location">
    <subcellularLocation>
        <location evidence="5">Periplasm</location>
    </subcellularLocation>
</comment>
<evidence type="ECO:0000256" key="3">
    <source>
        <dbReference type="ARBA" id="ARBA00022597"/>
    </source>
</evidence>
<dbReference type="PANTHER" id="PTHR30061">
    <property type="entry name" value="MALTOSE-BINDING PERIPLASMIC PROTEIN"/>
    <property type="match status" value="1"/>
</dbReference>
<evidence type="ECO:0000256" key="2">
    <source>
        <dbReference type="ARBA" id="ARBA00022448"/>
    </source>
</evidence>
<dbReference type="InterPro" id="IPR006060">
    <property type="entry name" value="Maltose/Cyclodextrin-bd"/>
</dbReference>
<comment type="function">
    <text evidence="5">Part of the ABC transporter complex MalEFGK involved in maltose/maltodextrin import. Binds maltose and higher maltodextrins.</text>
</comment>
<accession>A0A1T4MHL1</accession>
<organism evidence="6 7">
    <name type="scientific">Vibrio cincinnatiensis DSM 19608</name>
    <dbReference type="NCBI Taxonomy" id="1123491"/>
    <lineage>
        <taxon>Bacteria</taxon>
        <taxon>Pseudomonadati</taxon>
        <taxon>Pseudomonadota</taxon>
        <taxon>Gammaproteobacteria</taxon>
        <taxon>Vibrionales</taxon>
        <taxon>Vibrionaceae</taxon>
        <taxon>Vibrio</taxon>
    </lineage>
</organism>
<dbReference type="Gene3D" id="3.40.190.10">
    <property type="entry name" value="Periplasmic binding protein-like II"/>
    <property type="match status" value="2"/>
</dbReference>
<evidence type="ECO:0000313" key="7">
    <source>
        <dbReference type="Proteomes" id="UP000190834"/>
    </source>
</evidence>
<feature type="chain" id="PRO_5013423165" description="Maltodextrin-binding protein" evidence="5">
    <location>
        <begin position="28"/>
        <end position="412"/>
    </location>
</feature>
<dbReference type="GO" id="GO:0055052">
    <property type="term" value="C:ATP-binding cassette (ABC) transporter complex, substrate-binding subunit-containing"/>
    <property type="evidence" value="ECO:0007669"/>
    <property type="project" value="TreeGrafter"/>
</dbReference>
<dbReference type="EMBL" id="FUXB01000004">
    <property type="protein sequence ID" value="SJZ66341.1"/>
    <property type="molecule type" value="Genomic_DNA"/>
</dbReference>
<dbReference type="PANTHER" id="PTHR30061:SF50">
    <property type="entry name" value="MALTOSE_MALTODEXTRIN-BINDING PERIPLASMIC PROTEIN"/>
    <property type="match status" value="1"/>
</dbReference>